<comment type="caution">
    <text evidence="4">The sequence shown here is derived from an EMBL/GenBank/DDBJ whole genome shotgun (WGS) entry which is preliminary data.</text>
</comment>
<dbReference type="GO" id="GO:0016616">
    <property type="term" value="F:oxidoreductase activity, acting on the CH-OH group of donors, NAD or NADP as acceptor"/>
    <property type="evidence" value="ECO:0007669"/>
    <property type="project" value="InterPro"/>
</dbReference>
<dbReference type="InterPro" id="IPR002225">
    <property type="entry name" value="3Beta_OHSteriod_DH/Estase"/>
</dbReference>
<dbReference type="EMBL" id="BTGU01000001">
    <property type="protein sequence ID" value="GMN26251.1"/>
    <property type="molecule type" value="Genomic_DNA"/>
</dbReference>
<dbReference type="Gene3D" id="3.40.50.720">
    <property type="entry name" value="NAD(P)-binding Rossmann-like Domain"/>
    <property type="match status" value="1"/>
</dbReference>
<feature type="domain" description="3-beta hydroxysteroid dehydrogenase/isomerase" evidence="3">
    <location>
        <begin position="22"/>
        <end position="100"/>
    </location>
</feature>
<dbReference type="InterPro" id="IPR036291">
    <property type="entry name" value="NAD(P)-bd_dom_sf"/>
</dbReference>
<evidence type="ECO:0000256" key="2">
    <source>
        <dbReference type="ARBA" id="ARBA00023002"/>
    </source>
</evidence>
<accession>A0AA87ZEV7</accession>
<protein>
    <recommendedName>
        <fullName evidence="3">3-beta hydroxysteroid dehydrogenase/isomerase domain-containing protein</fullName>
    </recommendedName>
</protein>
<reference evidence="4" key="1">
    <citation type="submission" date="2023-07" db="EMBL/GenBank/DDBJ databases">
        <title>draft genome sequence of fig (Ficus carica).</title>
        <authorList>
            <person name="Takahashi T."/>
            <person name="Nishimura K."/>
        </authorList>
    </citation>
    <scope>NUCLEOTIDE SEQUENCE</scope>
</reference>
<evidence type="ECO:0000259" key="3">
    <source>
        <dbReference type="Pfam" id="PF01073"/>
    </source>
</evidence>
<keyword evidence="2" id="KW-0560">Oxidoreductase</keyword>
<sequence>MELKKGFSFSKQTYWKKVLSKDRLQLFKANLLEEGSFDSAVDGCEGVFHTASPVYSHANDPEAELLEPALKGTLNVLKSCAKSPSVRLVVLTSSAAAVLINGKPLTPDVVGVFRLWLFVPRVVVVGGRTFPNYSFGWVNVIEMSQMRIFEHMRSLRLEEDIFWCADDRPFMPTYQVSKEKAKSLGVEYTPLEEPVCTAVGFGKFVASYMLKKKAVVV</sequence>
<keyword evidence="5" id="KW-1185">Reference proteome</keyword>
<evidence type="ECO:0000313" key="4">
    <source>
        <dbReference type="EMBL" id="GMN26251.1"/>
    </source>
</evidence>
<evidence type="ECO:0000256" key="1">
    <source>
        <dbReference type="ARBA" id="ARBA00022857"/>
    </source>
</evidence>
<dbReference type="PANTHER" id="PTHR10366:SF852">
    <property type="entry name" value="CINNAMOYL-COA REDUCTASE CAD2"/>
    <property type="match status" value="1"/>
</dbReference>
<organism evidence="4 5">
    <name type="scientific">Ficus carica</name>
    <name type="common">Common fig</name>
    <dbReference type="NCBI Taxonomy" id="3494"/>
    <lineage>
        <taxon>Eukaryota</taxon>
        <taxon>Viridiplantae</taxon>
        <taxon>Streptophyta</taxon>
        <taxon>Embryophyta</taxon>
        <taxon>Tracheophyta</taxon>
        <taxon>Spermatophyta</taxon>
        <taxon>Magnoliopsida</taxon>
        <taxon>eudicotyledons</taxon>
        <taxon>Gunneridae</taxon>
        <taxon>Pentapetalae</taxon>
        <taxon>rosids</taxon>
        <taxon>fabids</taxon>
        <taxon>Rosales</taxon>
        <taxon>Moraceae</taxon>
        <taxon>Ficeae</taxon>
        <taxon>Ficus</taxon>
    </lineage>
</organism>
<dbReference type="InterPro" id="IPR050425">
    <property type="entry name" value="NAD(P)_dehydrat-like"/>
</dbReference>
<dbReference type="GO" id="GO:0006694">
    <property type="term" value="P:steroid biosynthetic process"/>
    <property type="evidence" value="ECO:0007669"/>
    <property type="project" value="InterPro"/>
</dbReference>
<dbReference type="AlphaFoldDB" id="A0AA87ZEV7"/>
<dbReference type="SUPFAM" id="SSF51735">
    <property type="entry name" value="NAD(P)-binding Rossmann-fold domains"/>
    <property type="match status" value="1"/>
</dbReference>
<dbReference type="Pfam" id="PF01073">
    <property type="entry name" value="3Beta_HSD"/>
    <property type="match status" value="1"/>
</dbReference>
<gene>
    <name evidence="4" type="ORF">TIFTF001_001238</name>
</gene>
<evidence type="ECO:0000313" key="5">
    <source>
        <dbReference type="Proteomes" id="UP001187192"/>
    </source>
</evidence>
<name>A0AA87ZEV7_FICCA</name>
<proteinExistence type="predicted"/>
<dbReference type="PANTHER" id="PTHR10366">
    <property type="entry name" value="NAD DEPENDENT EPIMERASE/DEHYDRATASE"/>
    <property type="match status" value="1"/>
</dbReference>
<dbReference type="Proteomes" id="UP001187192">
    <property type="component" value="Unassembled WGS sequence"/>
</dbReference>
<keyword evidence="1" id="KW-0521">NADP</keyword>